<reference evidence="1 2" key="1">
    <citation type="submission" date="2017-05" db="EMBL/GenBank/DDBJ databases">
        <authorList>
            <person name="Varghese N."/>
            <person name="Submissions S."/>
        </authorList>
    </citation>
    <scope>NUCLEOTIDE SEQUENCE [LARGE SCALE GENOMIC DNA]</scope>
    <source>
        <strain evidence="1 2">DSM 26001</strain>
    </source>
</reference>
<proteinExistence type="predicted"/>
<comment type="caution">
    <text evidence="1">The sequence shown here is derived from an EMBL/GenBank/DDBJ whole genome shotgun (WGS) entry which is preliminary data.</text>
</comment>
<accession>A0ABY1QTT8</accession>
<evidence type="ECO:0000313" key="2">
    <source>
        <dbReference type="Proteomes" id="UP001158049"/>
    </source>
</evidence>
<organism evidence="1 2">
    <name type="scientific">Noviherbaspirillum suwonense</name>
    <dbReference type="NCBI Taxonomy" id="1224511"/>
    <lineage>
        <taxon>Bacteria</taxon>
        <taxon>Pseudomonadati</taxon>
        <taxon>Pseudomonadota</taxon>
        <taxon>Betaproteobacteria</taxon>
        <taxon>Burkholderiales</taxon>
        <taxon>Oxalobacteraceae</taxon>
        <taxon>Noviherbaspirillum</taxon>
    </lineage>
</organism>
<dbReference type="EMBL" id="FXUL01000035">
    <property type="protein sequence ID" value="SMP80282.1"/>
    <property type="molecule type" value="Genomic_DNA"/>
</dbReference>
<keyword evidence="2" id="KW-1185">Reference proteome</keyword>
<protein>
    <submittedName>
        <fullName evidence="1">Uncharacterized protein</fullName>
    </submittedName>
</protein>
<evidence type="ECO:0000313" key="1">
    <source>
        <dbReference type="EMBL" id="SMP80282.1"/>
    </source>
</evidence>
<name>A0ABY1QTT8_9BURK</name>
<gene>
    <name evidence="1" type="ORF">SAMN06295970_1353</name>
</gene>
<sequence>MATRWVSKATLDASTRNEFLIGKHARDRRLVGGSISLGRLFGCTARPAHPALGFAKPLNDFQQPQSLGRLVVKQIQRVLEVATRSATLSLMNRLLDNHHCQR</sequence>
<dbReference type="Proteomes" id="UP001158049">
    <property type="component" value="Unassembled WGS sequence"/>
</dbReference>